<dbReference type="CDD" id="cd00156">
    <property type="entry name" value="REC"/>
    <property type="match status" value="1"/>
</dbReference>
<organism evidence="5 6">
    <name type="scientific">Acetivibrio mesophilus</name>
    <dbReference type="NCBI Taxonomy" id="2487273"/>
    <lineage>
        <taxon>Bacteria</taxon>
        <taxon>Bacillati</taxon>
        <taxon>Bacillota</taxon>
        <taxon>Clostridia</taxon>
        <taxon>Eubacteriales</taxon>
        <taxon>Oscillospiraceae</taxon>
        <taxon>Acetivibrio</taxon>
    </lineage>
</organism>
<dbReference type="InterPro" id="IPR011006">
    <property type="entry name" value="CheY-like_superfamily"/>
</dbReference>
<dbReference type="Proteomes" id="UP000289166">
    <property type="component" value="Unassembled WGS sequence"/>
</dbReference>
<accession>A0A4Q0I4I1</accession>
<evidence type="ECO:0000256" key="3">
    <source>
        <dbReference type="PROSITE-ProRule" id="PRU00169"/>
    </source>
</evidence>
<dbReference type="OrthoDB" id="1953833at2"/>
<evidence type="ECO:0000256" key="2">
    <source>
        <dbReference type="ARBA" id="ARBA00024867"/>
    </source>
</evidence>
<name>A0A4Q0I4I1_9FIRM</name>
<dbReference type="SUPFAM" id="SSF52172">
    <property type="entry name" value="CheY-like"/>
    <property type="match status" value="1"/>
</dbReference>
<dbReference type="Pfam" id="PF00072">
    <property type="entry name" value="Response_reg"/>
    <property type="match status" value="1"/>
</dbReference>
<dbReference type="InterPro" id="IPR001789">
    <property type="entry name" value="Sig_transdc_resp-reg_receiver"/>
</dbReference>
<reference evidence="6" key="1">
    <citation type="submission" date="2018-11" db="EMBL/GenBank/DDBJ databases">
        <title>Genome sequencing of a novel mesophilic and cellulolytic organism within the genus Hungateiclostridium.</title>
        <authorList>
            <person name="Rettenmaier R."/>
            <person name="Liebl W."/>
            <person name="Zverlov V."/>
        </authorList>
    </citation>
    <scope>NUCLEOTIDE SEQUENCE [LARGE SCALE GENOMIC DNA]</scope>
    <source>
        <strain evidence="6">N2K1</strain>
    </source>
</reference>
<feature type="domain" description="Response regulatory" evidence="4">
    <location>
        <begin position="3"/>
        <end position="114"/>
    </location>
</feature>
<comment type="caution">
    <text evidence="5">The sequence shown here is derived from an EMBL/GenBank/DDBJ whole genome shotgun (WGS) entry which is preliminary data.</text>
</comment>
<dbReference type="RefSeq" id="WP_069194302.1">
    <property type="nucleotide sequence ID" value="NZ_RLII01000008.1"/>
</dbReference>
<dbReference type="PROSITE" id="PS50110">
    <property type="entry name" value="RESPONSE_REGULATORY"/>
    <property type="match status" value="1"/>
</dbReference>
<dbReference type="AlphaFoldDB" id="A0A4Q0I4I1"/>
<dbReference type="EMBL" id="RLII01000008">
    <property type="protein sequence ID" value="RXE59213.1"/>
    <property type="molecule type" value="Genomic_DNA"/>
</dbReference>
<proteinExistence type="predicted"/>
<sequence length="122" mass="14020">MKKILLINDSKFESLILKDMLIDIGYIAGIADEYDAIDKVQAMHPDYIIVNRVMKGIYGDELASKIKSRFPDIRCILSSCDSISIDDFENTDIDAIIKTPIDQYRLKIVLNSMEYPKDDKRK</sequence>
<evidence type="ECO:0000256" key="1">
    <source>
        <dbReference type="ARBA" id="ARBA00018672"/>
    </source>
</evidence>
<protein>
    <recommendedName>
        <fullName evidence="1">Stage 0 sporulation protein A homolog</fullName>
    </recommendedName>
</protein>
<comment type="caution">
    <text evidence="3">Lacks conserved residue(s) required for the propagation of feature annotation.</text>
</comment>
<dbReference type="Gene3D" id="3.40.50.2300">
    <property type="match status" value="1"/>
</dbReference>
<evidence type="ECO:0000259" key="4">
    <source>
        <dbReference type="PROSITE" id="PS50110"/>
    </source>
</evidence>
<keyword evidence="6" id="KW-1185">Reference proteome</keyword>
<gene>
    <name evidence="5" type="ORF">EFD62_08690</name>
</gene>
<evidence type="ECO:0000313" key="6">
    <source>
        <dbReference type="Proteomes" id="UP000289166"/>
    </source>
</evidence>
<evidence type="ECO:0000313" key="5">
    <source>
        <dbReference type="EMBL" id="RXE59213.1"/>
    </source>
</evidence>
<dbReference type="GO" id="GO:0000160">
    <property type="term" value="P:phosphorelay signal transduction system"/>
    <property type="evidence" value="ECO:0007669"/>
    <property type="project" value="InterPro"/>
</dbReference>
<comment type="function">
    <text evidence="2">May play the central regulatory role in sporulation. It may be an element of the effector pathway responsible for the activation of sporulation genes in response to nutritional stress. Spo0A may act in concert with spo0H (a sigma factor) to control the expression of some genes that are critical to the sporulation process.</text>
</comment>